<reference evidence="5" key="1">
    <citation type="submission" date="2019-11" db="EMBL/GenBank/DDBJ databases">
        <title>Lipid analysis of CO2-rich subsurface aquifers suggests an autotrophy-based deep biosphere with lysolipids enriched in CPR bacteria.</title>
        <authorList>
            <person name="Probst A.J."/>
            <person name="Elling F.J."/>
            <person name="Castelle C.J."/>
            <person name="Zhu Q."/>
            <person name="Elvert M."/>
            <person name="Birarda G."/>
            <person name="Holman H.-Y."/>
            <person name="Lane K.R."/>
            <person name="Ladd B."/>
            <person name="Ryan M.C."/>
            <person name="Woyke T."/>
            <person name="Hinrichs K.-U."/>
            <person name="Banfield J.F."/>
        </authorList>
    </citation>
    <scope>NUCLEOTIDE SEQUENCE</scope>
    <source>
        <strain evidence="5">CG_2015-01_33_1645</strain>
        <strain evidence="6">CG_2015-04_33_537</strain>
    </source>
</reference>
<organism evidence="5 7">
    <name type="scientific">Candidatus Altarchaeum hamiconexum</name>
    <dbReference type="NCBI Taxonomy" id="1803513"/>
    <lineage>
        <taxon>Archaea</taxon>
        <taxon>Candidatus Altarchaeota</taxon>
        <taxon>Candidatus Altiarchaeia</taxon>
        <taxon>Candidatus Altarchaeales</taxon>
        <taxon>Candidatus Altarchaeaceae</taxon>
        <taxon>Candidatus Altarchaeum</taxon>
    </lineage>
</organism>
<dbReference type="GO" id="GO:0016787">
    <property type="term" value="F:hydrolase activity"/>
    <property type="evidence" value="ECO:0007669"/>
    <property type="project" value="UniProtKB-KW"/>
</dbReference>
<evidence type="ECO:0000256" key="3">
    <source>
        <dbReference type="ARBA" id="ARBA00022801"/>
    </source>
</evidence>
<name>A0A8J8CIF5_9ARCH</name>
<sequence>MINDIEKYFGDLENLGIEKADDLDDRKNFYAVSMVLFTILNRAIDLGEEIVLSKNLGMPSTYKDIFRLLLKNKTIEKNIGI</sequence>
<evidence type="ECO:0000313" key="6">
    <source>
        <dbReference type="EMBL" id="NCS92142.1"/>
    </source>
</evidence>
<dbReference type="AlphaFoldDB" id="A0A8J8CIF5"/>
<protein>
    <submittedName>
        <fullName evidence="5">DUF86 domain-containing protein</fullName>
    </submittedName>
</protein>
<dbReference type="GO" id="GO:0110001">
    <property type="term" value="C:toxin-antitoxin complex"/>
    <property type="evidence" value="ECO:0007669"/>
    <property type="project" value="InterPro"/>
</dbReference>
<dbReference type="EMBL" id="JAACQH010000206">
    <property type="protein sequence ID" value="NCS92142.1"/>
    <property type="molecule type" value="Genomic_DNA"/>
</dbReference>
<dbReference type="GO" id="GO:0004540">
    <property type="term" value="F:RNA nuclease activity"/>
    <property type="evidence" value="ECO:0007669"/>
    <property type="project" value="InterPro"/>
</dbReference>
<gene>
    <name evidence="6" type="ORF">GW779_07085</name>
    <name evidence="5" type="ORF">GW910_06820</name>
</gene>
<evidence type="ECO:0000256" key="4">
    <source>
        <dbReference type="ARBA" id="ARBA00024207"/>
    </source>
</evidence>
<dbReference type="InterPro" id="IPR008201">
    <property type="entry name" value="HepT-like"/>
</dbReference>
<comment type="similarity">
    <text evidence="4">Belongs to the HepT RNase toxin family.</text>
</comment>
<dbReference type="Proteomes" id="UP000738826">
    <property type="component" value="Unassembled WGS sequence"/>
</dbReference>
<evidence type="ECO:0000313" key="5">
    <source>
        <dbReference type="EMBL" id="NCN65747.1"/>
    </source>
</evidence>
<dbReference type="EMBL" id="JAACVF010000230">
    <property type="protein sequence ID" value="NCN65747.1"/>
    <property type="molecule type" value="Genomic_DNA"/>
</dbReference>
<dbReference type="Pfam" id="PF01934">
    <property type="entry name" value="HepT-like"/>
    <property type="match status" value="1"/>
</dbReference>
<dbReference type="Gene3D" id="1.20.120.580">
    <property type="entry name" value="bsu32300-like"/>
    <property type="match status" value="1"/>
</dbReference>
<proteinExistence type="inferred from homology"/>
<dbReference type="InterPro" id="IPR037038">
    <property type="entry name" value="HepT-like_sf"/>
</dbReference>
<keyword evidence="2" id="KW-0540">Nuclease</keyword>
<keyword evidence="3" id="KW-0378">Hydrolase</keyword>
<accession>A0A8J8CIF5</accession>
<comment type="caution">
    <text evidence="5">The sequence shown here is derived from an EMBL/GenBank/DDBJ whole genome shotgun (WGS) entry which is preliminary data.</text>
</comment>
<evidence type="ECO:0000256" key="2">
    <source>
        <dbReference type="ARBA" id="ARBA00022722"/>
    </source>
</evidence>
<evidence type="ECO:0000313" key="7">
    <source>
        <dbReference type="Proteomes" id="UP000768163"/>
    </source>
</evidence>
<dbReference type="Proteomes" id="UP000768163">
    <property type="component" value="Unassembled WGS sequence"/>
</dbReference>
<keyword evidence="1" id="KW-1277">Toxin-antitoxin system</keyword>
<evidence type="ECO:0000256" key="1">
    <source>
        <dbReference type="ARBA" id="ARBA00022649"/>
    </source>
</evidence>